<dbReference type="RefSeq" id="WP_073338282.1">
    <property type="nucleotide sequence ID" value="NZ_FQXM01000009.1"/>
</dbReference>
<accession>A0A1M5UY49</accession>
<dbReference type="EMBL" id="FQXM01000009">
    <property type="protein sequence ID" value="SHH67879.1"/>
    <property type="molecule type" value="Genomic_DNA"/>
</dbReference>
<evidence type="ECO:0000259" key="2">
    <source>
        <dbReference type="PROSITE" id="PS51352"/>
    </source>
</evidence>
<organism evidence="3 4">
    <name type="scientific">Clostridium grantii DSM 8605</name>
    <dbReference type="NCBI Taxonomy" id="1121316"/>
    <lineage>
        <taxon>Bacteria</taxon>
        <taxon>Bacillati</taxon>
        <taxon>Bacillota</taxon>
        <taxon>Clostridia</taxon>
        <taxon>Eubacteriales</taxon>
        <taxon>Clostridiaceae</taxon>
        <taxon>Clostridium</taxon>
    </lineage>
</organism>
<dbReference type="PANTHER" id="PTHR42852:SF1">
    <property type="entry name" value="THIOREDOXIN-LIKE PROTEIN YNEN"/>
    <property type="match status" value="1"/>
</dbReference>
<dbReference type="Gene3D" id="3.40.30.10">
    <property type="entry name" value="Glutaredoxin"/>
    <property type="match status" value="1"/>
</dbReference>
<feature type="transmembrane region" description="Helical" evidence="1">
    <location>
        <begin position="6"/>
        <end position="24"/>
    </location>
</feature>
<keyword evidence="1" id="KW-1133">Transmembrane helix</keyword>
<dbReference type="InterPro" id="IPR000866">
    <property type="entry name" value="AhpC/TSA"/>
</dbReference>
<reference evidence="3 4" key="1">
    <citation type="submission" date="2016-11" db="EMBL/GenBank/DDBJ databases">
        <authorList>
            <person name="Jaros S."/>
            <person name="Januszkiewicz K."/>
            <person name="Wedrychowicz H."/>
        </authorList>
    </citation>
    <scope>NUCLEOTIDE SEQUENCE [LARGE SCALE GENOMIC DNA]</scope>
    <source>
        <strain evidence="3 4">DSM 8605</strain>
    </source>
</reference>
<dbReference type="InterPro" id="IPR013766">
    <property type="entry name" value="Thioredoxin_domain"/>
</dbReference>
<dbReference type="AlphaFoldDB" id="A0A1M5UY49"/>
<keyword evidence="4" id="KW-1185">Reference proteome</keyword>
<dbReference type="SUPFAM" id="SSF52833">
    <property type="entry name" value="Thioredoxin-like"/>
    <property type="match status" value="1"/>
</dbReference>
<protein>
    <submittedName>
        <fullName evidence="3">Peroxiredoxin</fullName>
    </submittedName>
</protein>
<dbReference type="PANTHER" id="PTHR42852">
    <property type="entry name" value="THIOL:DISULFIDE INTERCHANGE PROTEIN DSBE"/>
    <property type="match status" value="1"/>
</dbReference>
<dbReference type="PROSITE" id="PS51352">
    <property type="entry name" value="THIOREDOXIN_2"/>
    <property type="match status" value="1"/>
</dbReference>
<dbReference type="InterPro" id="IPR036249">
    <property type="entry name" value="Thioredoxin-like_sf"/>
</dbReference>
<evidence type="ECO:0000256" key="1">
    <source>
        <dbReference type="SAM" id="Phobius"/>
    </source>
</evidence>
<dbReference type="GO" id="GO:0016209">
    <property type="term" value="F:antioxidant activity"/>
    <property type="evidence" value="ECO:0007669"/>
    <property type="project" value="InterPro"/>
</dbReference>
<proteinExistence type="predicted"/>
<evidence type="ECO:0000313" key="3">
    <source>
        <dbReference type="EMBL" id="SHH67879.1"/>
    </source>
</evidence>
<dbReference type="GO" id="GO:0016491">
    <property type="term" value="F:oxidoreductase activity"/>
    <property type="evidence" value="ECO:0007669"/>
    <property type="project" value="InterPro"/>
</dbReference>
<dbReference type="InterPro" id="IPR050553">
    <property type="entry name" value="Thioredoxin_ResA/DsbE_sf"/>
</dbReference>
<evidence type="ECO:0000313" key="4">
    <source>
        <dbReference type="Proteomes" id="UP000184447"/>
    </source>
</evidence>
<dbReference type="CDD" id="cd02966">
    <property type="entry name" value="TlpA_like_family"/>
    <property type="match status" value="1"/>
</dbReference>
<dbReference type="STRING" id="1121316.SAMN02745207_01987"/>
<sequence length="207" mass="23256">MKKDNFVVLIVSILFIGALSYFVVENLSSKSSNTNDSSSNEVNEIVIENKTNEKDNQSTVENQPSATIPEVGKEVPDFTLKNLNGEEVSLSDYKGKIVIVNFWATWCKYCVKEMPDLQKFDDENDEIVVLAVNVQEDYDIVKNYIDNSAYSFPVLLDETGNISSTYLVSSFPTSFFINEEGILLGSVPGMMTYIQMNDILVKIKEVN</sequence>
<feature type="domain" description="Thioredoxin" evidence="2">
    <location>
        <begin position="69"/>
        <end position="205"/>
    </location>
</feature>
<keyword evidence="1" id="KW-0812">Transmembrane</keyword>
<dbReference type="OrthoDB" id="9809733at2"/>
<dbReference type="Proteomes" id="UP000184447">
    <property type="component" value="Unassembled WGS sequence"/>
</dbReference>
<gene>
    <name evidence="3" type="ORF">SAMN02745207_01987</name>
</gene>
<dbReference type="Pfam" id="PF00578">
    <property type="entry name" value="AhpC-TSA"/>
    <property type="match status" value="1"/>
</dbReference>
<keyword evidence="1" id="KW-0472">Membrane</keyword>
<name>A0A1M5UY49_9CLOT</name>